<feature type="compositionally biased region" description="Polar residues" evidence="1">
    <location>
        <begin position="1"/>
        <end position="19"/>
    </location>
</feature>
<accession>A0ABR4KI39</accession>
<evidence type="ECO:0000256" key="2">
    <source>
        <dbReference type="SAM" id="Phobius"/>
    </source>
</evidence>
<dbReference type="EMBL" id="JBFXLU010000030">
    <property type="protein sequence ID" value="KAL2851459.1"/>
    <property type="molecule type" value="Genomic_DNA"/>
</dbReference>
<feature type="transmembrane region" description="Helical" evidence="2">
    <location>
        <begin position="281"/>
        <end position="299"/>
    </location>
</feature>
<comment type="caution">
    <text evidence="3">The sequence shown here is derived from an EMBL/GenBank/DDBJ whole genome shotgun (WGS) entry which is preliminary data.</text>
</comment>
<name>A0ABR4KI39_9EURO</name>
<reference evidence="3 4" key="1">
    <citation type="submission" date="2024-07" db="EMBL/GenBank/DDBJ databases">
        <title>Section-level genome sequencing and comparative genomics of Aspergillus sections Usti and Cavernicolus.</title>
        <authorList>
            <consortium name="Lawrence Berkeley National Laboratory"/>
            <person name="Nybo J.L."/>
            <person name="Vesth T.C."/>
            <person name="Theobald S."/>
            <person name="Frisvad J.C."/>
            <person name="Larsen T.O."/>
            <person name="Kjaerboelling I."/>
            <person name="Rothschild-Mancinelli K."/>
            <person name="Lyhne E.K."/>
            <person name="Kogle M.E."/>
            <person name="Barry K."/>
            <person name="Clum A."/>
            <person name="Na H."/>
            <person name="Ledsgaard L."/>
            <person name="Lin J."/>
            <person name="Lipzen A."/>
            <person name="Kuo A."/>
            <person name="Riley R."/>
            <person name="Mondo S."/>
            <person name="Labutti K."/>
            <person name="Haridas S."/>
            <person name="Pangalinan J."/>
            <person name="Salamov A.A."/>
            <person name="Simmons B.A."/>
            <person name="Magnuson J.K."/>
            <person name="Chen J."/>
            <person name="Drula E."/>
            <person name="Henrissat B."/>
            <person name="Wiebenga A."/>
            <person name="Lubbers R.J."/>
            <person name="Gomes A.C."/>
            <person name="Makela M.R."/>
            <person name="Stajich J."/>
            <person name="Grigoriev I.V."/>
            <person name="Mortensen U.H."/>
            <person name="De Vries R.P."/>
            <person name="Baker S.E."/>
            <person name="Andersen M.R."/>
        </authorList>
    </citation>
    <scope>NUCLEOTIDE SEQUENCE [LARGE SCALE GENOMIC DNA]</scope>
    <source>
        <strain evidence="3 4">CBS 123904</strain>
    </source>
</reference>
<feature type="transmembrane region" description="Helical" evidence="2">
    <location>
        <begin position="253"/>
        <end position="269"/>
    </location>
</feature>
<evidence type="ECO:0000313" key="4">
    <source>
        <dbReference type="Proteomes" id="UP001610446"/>
    </source>
</evidence>
<dbReference type="Proteomes" id="UP001610446">
    <property type="component" value="Unassembled WGS sequence"/>
</dbReference>
<feature type="transmembrane region" description="Helical" evidence="2">
    <location>
        <begin position="122"/>
        <end position="142"/>
    </location>
</feature>
<evidence type="ECO:0000313" key="3">
    <source>
        <dbReference type="EMBL" id="KAL2851459.1"/>
    </source>
</evidence>
<sequence>MAPTSATDIEANSGTTSQVNTAANNAPLTANGAGEKEVGTILPASEPEKKPSLARRSVSSRWSESVSPKHADLICLVLCFITGLCDSAAYNAWSCFLAMQTGNTIFLGLGASSQPSGKPWGWLKSLLSITFFFIGSVLFSLYGRHVGPRRRSTLFTSFLFQAALVIIAVALIEADLIPHTEAESHTLTGGRLFLELIPIALLAFQSAGSITSARALGYNEIPTVVLTSVYFDVASDPKVVRDITGNVKRNRRVGGVVMLLLGAIVGGWLSKSSGGMESALWLSAGLKALIGVGWLGWAAEVK</sequence>
<organism evidence="3 4">
    <name type="scientific">Aspergillus pseudoustus</name>
    <dbReference type="NCBI Taxonomy" id="1810923"/>
    <lineage>
        <taxon>Eukaryota</taxon>
        <taxon>Fungi</taxon>
        <taxon>Dikarya</taxon>
        <taxon>Ascomycota</taxon>
        <taxon>Pezizomycotina</taxon>
        <taxon>Eurotiomycetes</taxon>
        <taxon>Eurotiomycetidae</taxon>
        <taxon>Eurotiales</taxon>
        <taxon>Aspergillaceae</taxon>
        <taxon>Aspergillus</taxon>
        <taxon>Aspergillus subgen. Nidulantes</taxon>
    </lineage>
</organism>
<feature type="region of interest" description="Disordered" evidence="1">
    <location>
        <begin position="1"/>
        <end position="55"/>
    </location>
</feature>
<keyword evidence="2" id="KW-1133">Transmembrane helix</keyword>
<proteinExistence type="predicted"/>
<feature type="transmembrane region" description="Helical" evidence="2">
    <location>
        <begin position="154"/>
        <end position="172"/>
    </location>
</feature>
<keyword evidence="4" id="KW-1185">Reference proteome</keyword>
<evidence type="ECO:0000256" key="1">
    <source>
        <dbReference type="SAM" id="MobiDB-lite"/>
    </source>
</evidence>
<dbReference type="PANTHER" id="PTHR37488">
    <property type="entry name" value="DUF1275 DOMAIN-CONTAINING PROTEIN"/>
    <property type="match status" value="1"/>
</dbReference>
<dbReference type="PANTHER" id="PTHR37488:SF8">
    <property type="entry name" value="DUF1275 DOMAIN PROTEIN (AFU_ORTHOLOGUE AFUA_5G13060)"/>
    <property type="match status" value="1"/>
</dbReference>
<dbReference type="Pfam" id="PF06912">
    <property type="entry name" value="DUF1275"/>
    <property type="match status" value="1"/>
</dbReference>
<feature type="compositionally biased region" description="Low complexity" evidence="1">
    <location>
        <begin position="20"/>
        <end position="33"/>
    </location>
</feature>
<protein>
    <recommendedName>
        <fullName evidence="5">DUF1275 domain protein</fullName>
    </recommendedName>
</protein>
<keyword evidence="2" id="KW-0812">Transmembrane</keyword>
<dbReference type="InterPro" id="IPR010699">
    <property type="entry name" value="DUF1275"/>
</dbReference>
<keyword evidence="2" id="KW-0472">Membrane</keyword>
<evidence type="ECO:0008006" key="5">
    <source>
        <dbReference type="Google" id="ProtNLM"/>
    </source>
</evidence>
<feature type="transmembrane region" description="Helical" evidence="2">
    <location>
        <begin position="192"/>
        <end position="210"/>
    </location>
</feature>
<gene>
    <name evidence="3" type="ORF">BJY01DRAFT_116554</name>
</gene>